<evidence type="ECO:0000313" key="3">
    <source>
        <dbReference type="Proteomes" id="UP000245946"/>
    </source>
</evidence>
<dbReference type="EMBL" id="KZ819298">
    <property type="protein sequence ID" value="PWN96616.1"/>
    <property type="molecule type" value="Genomic_DNA"/>
</dbReference>
<evidence type="ECO:0000313" key="2">
    <source>
        <dbReference type="EMBL" id="PWN96616.1"/>
    </source>
</evidence>
<protein>
    <submittedName>
        <fullName evidence="2">Uncharacterized protein</fullName>
    </submittedName>
</protein>
<name>A0A316Z5P6_9BASI</name>
<dbReference type="AlphaFoldDB" id="A0A316Z5P6"/>
<feature type="compositionally biased region" description="Low complexity" evidence="1">
    <location>
        <begin position="159"/>
        <end position="175"/>
    </location>
</feature>
<feature type="region of interest" description="Disordered" evidence="1">
    <location>
        <begin position="159"/>
        <end position="206"/>
    </location>
</feature>
<accession>A0A316Z5P6</accession>
<keyword evidence="3" id="KW-1185">Reference proteome</keyword>
<feature type="compositionally biased region" description="Low complexity" evidence="1">
    <location>
        <begin position="62"/>
        <end position="94"/>
    </location>
</feature>
<dbReference type="RefSeq" id="XP_025596895.1">
    <property type="nucleotide sequence ID" value="XM_025745401.1"/>
</dbReference>
<dbReference type="GeneID" id="37272945"/>
<reference evidence="2 3" key="1">
    <citation type="journal article" date="2018" name="Mol. Biol. Evol.">
        <title>Broad Genomic Sampling Reveals a Smut Pathogenic Ancestry of the Fungal Clade Ustilaginomycotina.</title>
        <authorList>
            <person name="Kijpornyongpan T."/>
            <person name="Mondo S.J."/>
            <person name="Barry K."/>
            <person name="Sandor L."/>
            <person name="Lee J."/>
            <person name="Lipzen A."/>
            <person name="Pangilinan J."/>
            <person name="LaButti K."/>
            <person name="Hainaut M."/>
            <person name="Henrissat B."/>
            <person name="Grigoriev I.V."/>
            <person name="Spatafora J.W."/>
            <person name="Aime M.C."/>
        </authorList>
    </citation>
    <scope>NUCLEOTIDE SEQUENCE [LARGE SCALE GENOMIC DNA]</scope>
    <source>
        <strain evidence="2 3">MCA 4186</strain>
    </source>
</reference>
<proteinExistence type="predicted"/>
<gene>
    <name evidence="2" type="ORF">FA09DRAFT_361772</name>
</gene>
<dbReference type="Proteomes" id="UP000245946">
    <property type="component" value="Unassembled WGS sequence"/>
</dbReference>
<sequence>MAQLAAQFHAQMQQLALQQNAAFATLAAQVQMAQLQAEAPNIRPAQPVPHAPRLGRQREHSAQQPEQAQQSDPQQPASSSLRSAQLEQGSSGSEQQHERSSAVVAPALVPLQQWSSANEAHRPWLQSGAQHHAVPQADDALQPLELPANLLENFRRAAGCRAGSASHEQAAEEAQPSGGKTARSKPGPSKPYARQEARKRRSQAVY</sequence>
<feature type="region of interest" description="Disordered" evidence="1">
    <location>
        <begin position="38"/>
        <end position="102"/>
    </location>
</feature>
<organism evidence="2 3">
    <name type="scientific">Tilletiopsis washingtonensis</name>
    <dbReference type="NCBI Taxonomy" id="58919"/>
    <lineage>
        <taxon>Eukaryota</taxon>
        <taxon>Fungi</taxon>
        <taxon>Dikarya</taxon>
        <taxon>Basidiomycota</taxon>
        <taxon>Ustilaginomycotina</taxon>
        <taxon>Exobasidiomycetes</taxon>
        <taxon>Entylomatales</taxon>
        <taxon>Entylomatales incertae sedis</taxon>
        <taxon>Tilletiopsis</taxon>
    </lineage>
</organism>
<feature type="compositionally biased region" description="Basic residues" evidence="1">
    <location>
        <begin position="197"/>
        <end position="206"/>
    </location>
</feature>
<evidence type="ECO:0000256" key="1">
    <source>
        <dbReference type="SAM" id="MobiDB-lite"/>
    </source>
</evidence>